<keyword evidence="3" id="KW-1185">Reference proteome</keyword>
<evidence type="ECO:0000313" key="2">
    <source>
        <dbReference type="EMBL" id="CAH2394134.1"/>
    </source>
</evidence>
<evidence type="ECO:0000313" key="3">
    <source>
        <dbReference type="Proteomes" id="UP001152604"/>
    </source>
</evidence>
<name>A0ABN8J7I1_9HYPH</name>
<evidence type="ECO:0000256" key="1">
    <source>
        <dbReference type="SAM" id="MobiDB-lite"/>
    </source>
</evidence>
<organism evidence="2 3">
    <name type="scientific">Mesorhizobium ventifaucium</name>
    <dbReference type="NCBI Taxonomy" id="666020"/>
    <lineage>
        <taxon>Bacteria</taxon>
        <taxon>Pseudomonadati</taxon>
        <taxon>Pseudomonadota</taxon>
        <taxon>Alphaproteobacteria</taxon>
        <taxon>Hyphomicrobiales</taxon>
        <taxon>Phyllobacteriaceae</taxon>
        <taxon>Mesorhizobium</taxon>
    </lineage>
</organism>
<dbReference type="EMBL" id="CAKXZS010000001">
    <property type="protein sequence ID" value="CAH2394134.1"/>
    <property type="molecule type" value="Genomic_DNA"/>
</dbReference>
<dbReference type="Proteomes" id="UP001152604">
    <property type="component" value="Unassembled WGS sequence"/>
</dbReference>
<reference evidence="2" key="1">
    <citation type="submission" date="2022-03" db="EMBL/GenBank/DDBJ databases">
        <authorList>
            <person name="Brunel B."/>
        </authorList>
    </citation>
    <scope>NUCLEOTIDE SEQUENCE</scope>
    <source>
        <strain evidence="2">STM4922sample</strain>
    </source>
</reference>
<dbReference type="RefSeq" id="WP_254022715.1">
    <property type="nucleotide sequence ID" value="NZ_CAKXZS010000001.1"/>
</dbReference>
<feature type="region of interest" description="Disordered" evidence="1">
    <location>
        <begin position="811"/>
        <end position="837"/>
    </location>
</feature>
<accession>A0ABN8J7I1</accession>
<proteinExistence type="predicted"/>
<evidence type="ECO:0008006" key="4">
    <source>
        <dbReference type="Google" id="ProtNLM"/>
    </source>
</evidence>
<protein>
    <recommendedName>
        <fullName evidence="4">Type I-U CRISPR-associated protein Csx17</fullName>
    </recommendedName>
</protein>
<gene>
    <name evidence="2" type="ORF">MES4922_10047</name>
</gene>
<sequence>MNAAAQASDGFPATLRDWEHTLTRALLRADGGNADPLRSFEITPETLAKHCGHTPDQAKEAERAFKRALLRDPRLYWCLQYGRYWPTTSEVSNCMAILALSLLVDSLLDGEYEGQGQYRAKLAQWLGTHRSLMNLRGIAAMWVELATWLDSRVESGAPFRRLVLPDSPKTWTHIGYTRYLSFPTRRDVALLRRQVERNPDMAKDPRVLVGVLDPLVHSGAVSYGFKSAFEDFRRALRAGAASIDHRFWRLVAYASQLAGHKEGSQASFFMEFNEDGERHYRAMGVSQLLFPPDIGDAVVSPMLGDSRNLGPSIRRGILFFRSSGLASWSAVGEPPMGVGPFHLAVADRHVRSASITGTRFKRSGTWHVTTSPVAQGAIADVLSQLGIRDAKQTVRMIGLADGVRVGKDWLGWPRYLPLVEGASEDVEVMPLSGDNASALACVDGTLRAERPVDGDFALGDSEGRWTRRVRFVPLAEVHPSLDAAAYSQPCQAEWRLAIDRPIDRAQPTDTAWTDQPYEHQDMLEALYASGRSGIPEGEAVAIIDRAVGSRAWDMLRTLQEASFLSARLRERWRGRVFTLGHPTLTEIKTDGGAAVVVSGALPARLEQDFRETVILQGGTPFRRLFERSQAPALVGALHVNASGLADALGWAIAEGAASPDGSAATRLIETAVVGRNYGAAGVWDWSLGRFRAGASSAGAVSLVRLVHPHRRDHDLYRVTGVRQRTFTSRHAAILDAHLQASRPLFRLHEGRIRRIPVEGALPLEVATALRLRRLVNAGTSAHGWEYAVSLDDTRWLAGLMPGLIEGVRHSADADPARTSRRGRGARRPLWIGGGIGA</sequence>
<comment type="caution">
    <text evidence="2">The sequence shown here is derived from an EMBL/GenBank/DDBJ whole genome shotgun (WGS) entry which is preliminary data.</text>
</comment>